<protein>
    <submittedName>
        <fullName evidence="1">Uncharacterized protein</fullName>
    </submittedName>
</protein>
<evidence type="ECO:0000313" key="1">
    <source>
        <dbReference type="EMBL" id="DAE09712.1"/>
    </source>
</evidence>
<dbReference type="EMBL" id="BK015491">
    <property type="protein sequence ID" value="DAE09712.1"/>
    <property type="molecule type" value="Genomic_DNA"/>
</dbReference>
<reference evidence="1" key="1">
    <citation type="journal article" date="2021" name="Proc. Natl. Acad. Sci. U.S.A.">
        <title>A Catalog of Tens of Thousands of Viruses from Human Metagenomes Reveals Hidden Associations with Chronic Diseases.</title>
        <authorList>
            <person name="Tisza M.J."/>
            <person name="Buck C.B."/>
        </authorList>
    </citation>
    <scope>NUCLEOTIDE SEQUENCE</scope>
    <source>
        <strain evidence="1">CtjhW4</strain>
    </source>
</reference>
<proteinExistence type="predicted"/>
<sequence>MGLKRITLFKENFEPDLEDIYSEEGVSQKENLDDNIFVSNIQL</sequence>
<organism evidence="1">
    <name type="scientific">Myoviridae sp. ctjhW4</name>
    <dbReference type="NCBI Taxonomy" id="2825162"/>
    <lineage>
        <taxon>Viruses</taxon>
        <taxon>Duplodnaviria</taxon>
        <taxon>Heunggongvirae</taxon>
        <taxon>Uroviricota</taxon>
        <taxon>Caudoviricetes</taxon>
    </lineage>
</organism>
<name>A0A8S5PSD3_9CAUD</name>
<accession>A0A8S5PSD3</accession>